<dbReference type="EMBL" id="JTJJ01000096">
    <property type="protein sequence ID" value="KHJ66089.1"/>
    <property type="molecule type" value="Genomic_DNA"/>
</dbReference>
<dbReference type="Proteomes" id="UP000030853">
    <property type="component" value="Unassembled WGS sequence"/>
</dbReference>
<sequence length="392" mass="43321">MLNGEKSIPRPLRWAMIGGGRLSQVGYKHRSGALRDNTAYQMVASAFDIDAARGREFGVNLGLDPERCYDNYQQLLSEEAKRTDGVEVVSIATPNGTHFEITKAALNAGIHVICEKPLFFTTAEALEIKALAEAKNRIVGVTYGFSGHPLLMQMRAMIANGEIGDVRMVELQYTHGFSANDSADKFSEAQKWRVDPKIAGPSFVLGDISTHTFYISQLVLPQLKVKSLLCDRQSFIPSRAPLEDNAMVLMHYDNGAVGRMWASSINAGSMDSQSIRVIGSRASLEWSDYNPGELKFEVQGRPNQIMHHGMPYLHESALADERLGALHTEGLAESWANIYLKFAIAISATQRGDKHTLDNLVYPDINAGLEGVRWIENCVRSADNGASWVNYQ</sequence>
<dbReference type="InterPro" id="IPR000683">
    <property type="entry name" value="Gfo/Idh/MocA-like_OxRdtase_N"/>
</dbReference>
<feature type="domain" description="Gfo/Idh/MocA-like oxidoreductase C-terminal" evidence="2">
    <location>
        <begin position="155"/>
        <end position="389"/>
    </location>
</feature>
<evidence type="ECO:0000259" key="1">
    <source>
        <dbReference type="Pfam" id="PF01408"/>
    </source>
</evidence>
<dbReference type="SUPFAM" id="SSF51735">
    <property type="entry name" value="NAD(P)-binding Rossmann-fold domains"/>
    <property type="match status" value="1"/>
</dbReference>
<evidence type="ECO:0000313" key="3">
    <source>
        <dbReference type="EMBL" id="KHJ66089.1"/>
    </source>
</evidence>
<comment type="caution">
    <text evidence="3">The sequence shown here is derived from an EMBL/GenBank/DDBJ whole genome shotgun (WGS) entry which is preliminary data.</text>
</comment>
<proteinExistence type="predicted"/>
<evidence type="ECO:0000259" key="2">
    <source>
        <dbReference type="Pfam" id="PF02894"/>
    </source>
</evidence>
<name>A0A0B1R0C7_9GAMM</name>
<dbReference type="GO" id="GO:0000166">
    <property type="term" value="F:nucleotide binding"/>
    <property type="evidence" value="ECO:0007669"/>
    <property type="project" value="InterPro"/>
</dbReference>
<evidence type="ECO:0000313" key="4">
    <source>
        <dbReference type="Proteomes" id="UP000030853"/>
    </source>
</evidence>
<dbReference type="Pfam" id="PF01408">
    <property type="entry name" value="GFO_IDH_MocA"/>
    <property type="match status" value="1"/>
</dbReference>
<dbReference type="InterPro" id="IPR036291">
    <property type="entry name" value="NAD(P)-bd_dom_sf"/>
</dbReference>
<gene>
    <name evidence="3" type="ORF">QU24_21100</name>
</gene>
<dbReference type="InterPro" id="IPR004104">
    <property type="entry name" value="Gfo/Idh/MocA-like_OxRdtase_C"/>
</dbReference>
<dbReference type="Pfam" id="PF02894">
    <property type="entry name" value="GFO_IDH_MocA_C"/>
    <property type="match status" value="1"/>
</dbReference>
<reference evidence="3 4" key="1">
    <citation type="submission" date="2014-11" db="EMBL/GenBank/DDBJ databases">
        <title>Genome sequencing of Pantoea rodasii ND03.</title>
        <authorList>
            <person name="Muhamad Yunos N.Y."/>
            <person name="Chan K.-G."/>
        </authorList>
    </citation>
    <scope>NUCLEOTIDE SEQUENCE [LARGE SCALE GENOMIC DNA]</scope>
    <source>
        <strain evidence="3 4">ND03</strain>
    </source>
</reference>
<dbReference type="Gene3D" id="3.40.50.720">
    <property type="entry name" value="NAD(P)-binding Rossmann-like Domain"/>
    <property type="match status" value="1"/>
</dbReference>
<dbReference type="Gene3D" id="3.30.360.10">
    <property type="entry name" value="Dihydrodipicolinate Reductase, domain 2"/>
    <property type="match status" value="1"/>
</dbReference>
<accession>A0A0B1R0C7</accession>
<dbReference type="InterPro" id="IPR051317">
    <property type="entry name" value="Gfo/Idh/MocA_oxidoreduct"/>
</dbReference>
<dbReference type="RefSeq" id="WP_039335238.1">
    <property type="nucleotide sequence ID" value="NZ_JTJJ01000096.1"/>
</dbReference>
<dbReference type="SUPFAM" id="SSF55347">
    <property type="entry name" value="Glyceraldehyde-3-phosphate dehydrogenase-like, C-terminal domain"/>
    <property type="match status" value="1"/>
</dbReference>
<organism evidence="3 4">
    <name type="scientific">Pantoea rodasii</name>
    <dbReference type="NCBI Taxonomy" id="1076549"/>
    <lineage>
        <taxon>Bacteria</taxon>
        <taxon>Pseudomonadati</taxon>
        <taxon>Pseudomonadota</taxon>
        <taxon>Gammaproteobacteria</taxon>
        <taxon>Enterobacterales</taxon>
        <taxon>Erwiniaceae</taxon>
        <taxon>Pantoea</taxon>
    </lineage>
</organism>
<dbReference type="PANTHER" id="PTHR43708:SF3">
    <property type="entry name" value="OXIDOREDUCTASE"/>
    <property type="match status" value="1"/>
</dbReference>
<dbReference type="PANTHER" id="PTHR43708">
    <property type="entry name" value="CONSERVED EXPRESSED OXIDOREDUCTASE (EUROFUNG)"/>
    <property type="match status" value="1"/>
</dbReference>
<protein>
    <submittedName>
        <fullName evidence="3">Oxidoreductase</fullName>
    </submittedName>
</protein>
<feature type="domain" description="Gfo/Idh/MocA-like oxidoreductase N-terminal" evidence="1">
    <location>
        <begin position="12"/>
        <end position="143"/>
    </location>
</feature>
<dbReference type="AlphaFoldDB" id="A0A0B1R0C7"/>